<proteinExistence type="inferred from homology"/>
<evidence type="ECO:0000256" key="1">
    <source>
        <dbReference type="ARBA" id="ARBA00010688"/>
    </source>
</evidence>
<protein>
    <submittedName>
        <fullName evidence="5">2-dehydro-3-deoxygluconokinase</fullName>
    </submittedName>
</protein>
<evidence type="ECO:0000313" key="5">
    <source>
        <dbReference type="EMBL" id="TWB44398.1"/>
    </source>
</evidence>
<reference evidence="5 6" key="1">
    <citation type="submission" date="2019-06" db="EMBL/GenBank/DDBJ databases">
        <title>Genomic Encyclopedia of Type Strains, Phase IV (KMG-V): Genome sequencing to study the core and pangenomes of soil and plant-associated prokaryotes.</title>
        <authorList>
            <person name="Whitman W."/>
        </authorList>
    </citation>
    <scope>NUCLEOTIDE SEQUENCE [LARGE SCALE GENOMIC DNA]</scope>
    <source>
        <strain evidence="5 6">BR 11622</strain>
    </source>
</reference>
<dbReference type="SUPFAM" id="SSF53613">
    <property type="entry name" value="Ribokinase-like"/>
    <property type="match status" value="1"/>
</dbReference>
<keyword evidence="6" id="KW-1185">Reference proteome</keyword>
<evidence type="ECO:0000259" key="4">
    <source>
        <dbReference type="Pfam" id="PF00294"/>
    </source>
</evidence>
<dbReference type="PANTHER" id="PTHR43320">
    <property type="entry name" value="SUGAR KINASE"/>
    <property type="match status" value="1"/>
</dbReference>
<accession>A0A560HDE7</accession>
<dbReference type="InterPro" id="IPR029056">
    <property type="entry name" value="Ribokinase-like"/>
</dbReference>
<comment type="similarity">
    <text evidence="1">Belongs to the carbohydrate kinase PfkB family.</text>
</comment>
<dbReference type="EMBL" id="VITR01000003">
    <property type="protein sequence ID" value="TWB44398.1"/>
    <property type="molecule type" value="Genomic_DNA"/>
</dbReference>
<organism evidence="5 6">
    <name type="scientific">Nitrospirillum amazonense</name>
    <dbReference type="NCBI Taxonomy" id="28077"/>
    <lineage>
        <taxon>Bacteria</taxon>
        <taxon>Pseudomonadati</taxon>
        <taxon>Pseudomonadota</taxon>
        <taxon>Alphaproteobacteria</taxon>
        <taxon>Rhodospirillales</taxon>
        <taxon>Azospirillaceae</taxon>
        <taxon>Nitrospirillum</taxon>
    </lineage>
</organism>
<dbReference type="PANTHER" id="PTHR43320:SF2">
    <property type="entry name" value="2-DEHYDRO-3-DEOXYGLUCONOKINASE_2-DEHYDRO-3-DEOXYGALACTONOKINASE"/>
    <property type="match status" value="1"/>
</dbReference>
<dbReference type="CDD" id="cd01166">
    <property type="entry name" value="KdgK"/>
    <property type="match status" value="1"/>
</dbReference>
<dbReference type="AlphaFoldDB" id="A0A560HDE7"/>
<keyword evidence="3 5" id="KW-0418">Kinase</keyword>
<keyword evidence="2" id="KW-0808">Transferase</keyword>
<evidence type="ECO:0000256" key="2">
    <source>
        <dbReference type="ARBA" id="ARBA00022679"/>
    </source>
</evidence>
<dbReference type="Gene3D" id="3.40.1190.20">
    <property type="match status" value="1"/>
</dbReference>
<dbReference type="GO" id="GO:0016301">
    <property type="term" value="F:kinase activity"/>
    <property type="evidence" value="ECO:0007669"/>
    <property type="project" value="UniProtKB-KW"/>
</dbReference>
<dbReference type="InterPro" id="IPR011611">
    <property type="entry name" value="PfkB_dom"/>
</dbReference>
<name>A0A560HDE7_9PROT</name>
<dbReference type="Pfam" id="PF00294">
    <property type="entry name" value="PfkB"/>
    <property type="match status" value="1"/>
</dbReference>
<evidence type="ECO:0000313" key="6">
    <source>
        <dbReference type="Proteomes" id="UP000315751"/>
    </source>
</evidence>
<feature type="domain" description="Carbohydrate kinase PfkB" evidence="4">
    <location>
        <begin position="27"/>
        <end position="340"/>
    </location>
</feature>
<evidence type="ECO:0000256" key="3">
    <source>
        <dbReference type="ARBA" id="ARBA00022777"/>
    </source>
</evidence>
<sequence length="361" mass="38110">MVSSIPSGDQDGQEGYMRMGGPAMRGHVVVFGELLLRLAAPGHELLLQSPSLTALFGGAEANVGVGLAHLGHAVRAISTLPDNALGHACAGELRRHGVGTDGIRYADGRMGLYFLATGAVTRPSEVIYDRARSAFAEADPATYDWQALLAGADWLHLCGITPAVSPQAETAARAALQAAHALGLKISFDCNFRQKLWTARGGNAPAILRGFIEQCDLLFANERDAALLLDLDVDKLDEGARFPAAAQALFDACPRLQTIATTVRSHHSVDQQDFYGKLATRHSLHQSRTHALAGIVDRIGSGDAYAAGLLHGLIRGWEPDRALSFAVAAAALKHSIPGDALPLAEADILAAQDAGGLDVRR</sequence>
<gene>
    <name evidence="5" type="ORF">FBZ90_103305</name>
</gene>
<comment type="caution">
    <text evidence="5">The sequence shown here is derived from an EMBL/GenBank/DDBJ whole genome shotgun (WGS) entry which is preliminary data.</text>
</comment>
<dbReference type="Proteomes" id="UP000315751">
    <property type="component" value="Unassembled WGS sequence"/>
</dbReference>
<dbReference type="InterPro" id="IPR052700">
    <property type="entry name" value="Carb_kinase_PfkB-like"/>
</dbReference>